<evidence type="ECO:0000259" key="6">
    <source>
        <dbReference type="Pfam" id="PF05199"/>
    </source>
</evidence>
<dbReference type="Pfam" id="PF05199">
    <property type="entry name" value="GMC_oxred_C"/>
    <property type="match status" value="1"/>
</dbReference>
<proteinExistence type="inferred from homology"/>
<dbReference type="Pfam" id="PF00732">
    <property type="entry name" value="GMC_oxred_N"/>
    <property type="match status" value="1"/>
</dbReference>
<keyword evidence="2" id="KW-0285">Flavoprotein</keyword>
<dbReference type="PANTHER" id="PTHR46056:SF12">
    <property type="entry name" value="LONG-CHAIN-ALCOHOL OXIDASE"/>
    <property type="match status" value="1"/>
</dbReference>
<keyword evidence="3" id="KW-0274">FAD</keyword>
<organism evidence="7 8">
    <name type="scientific">Halobacillus naozhouensis</name>
    <dbReference type="NCBI Taxonomy" id="554880"/>
    <lineage>
        <taxon>Bacteria</taxon>
        <taxon>Bacillati</taxon>
        <taxon>Bacillota</taxon>
        <taxon>Bacilli</taxon>
        <taxon>Bacillales</taxon>
        <taxon>Bacillaceae</taxon>
        <taxon>Halobacillus</taxon>
    </lineage>
</organism>
<keyword evidence="4" id="KW-0560">Oxidoreductase</keyword>
<feature type="domain" description="Glucose-methanol-choline oxidoreductase N-terminal" evidence="5">
    <location>
        <begin position="224"/>
        <end position="334"/>
    </location>
</feature>
<dbReference type="PANTHER" id="PTHR46056">
    <property type="entry name" value="LONG-CHAIN-ALCOHOL OXIDASE"/>
    <property type="match status" value="1"/>
</dbReference>
<gene>
    <name evidence="7" type="ORF">P9989_07875</name>
</gene>
<sequence length="562" mass="61946">MQKQDVIVIGAGGGGAVIAKELGEQGLHVLILEAGPWYGNKMWPHPNTEAGGVSSRCPNDLDVGLFKENYNRLENNMNNQITGKLRWGPANREHPPWNRSYQQRGFVWQNSGVGGTTQHYLANSPRAFPASIDSEWPLTYHELVPYYEKVEAELPVEFAPTTSKEELFYFGARKAGWDLLATLNVEAPGFRPQPNAILPPNANFLNPAYSEEQLSWMEGCTLAGHCINGCPIGPSVDKIAKRSTNVSYVPLALKTGNVEILPNTFSYNIITEYHPEEGLKAIGVKVRNTWTGVRDELFADCIIVAAGAIETPRLWLNSSLPVNQWVGRGLVNHQMDMVTGIFNEKDLLPILGCSEVNPFVGHTSGARLDHPGLGSIQTIGTSPGLMASFTYALGKSGATQSEQYGIQKGRVMGKELIELMGDYKSSLNILICTDDEVDIRNGVSVLTETPDENGPIPSIRYTPTTNTLRKKRKLVKIAADILLQARARKVIHSDWPDGMMIHIMSTMRMGYVVDQNCESFQVNRLFIADNSVLNNGLGSANPTLTTQAIAVRTAEQIYKKYF</sequence>
<dbReference type="InterPro" id="IPR036188">
    <property type="entry name" value="FAD/NAD-bd_sf"/>
</dbReference>
<dbReference type="PRINTS" id="PR00411">
    <property type="entry name" value="PNDRDTASEI"/>
</dbReference>
<dbReference type="InterPro" id="IPR000172">
    <property type="entry name" value="GMC_OxRdtase_N"/>
</dbReference>
<evidence type="ECO:0000313" key="7">
    <source>
        <dbReference type="EMBL" id="WFT76271.1"/>
    </source>
</evidence>
<keyword evidence="8" id="KW-1185">Reference proteome</keyword>
<feature type="domain" description="Glucose-methanol-choline oxidoreductase C-terminal" evidence="6">
    <location>
        <begin position="451"/>
        <end position="550"/>
    </location>
</feature>
<evidence type="ECO:0000259" key="5">
    <source>
        <dbReference type="Pfam" id="PF00732"/>
    </source>
</evidence>
<name>A0ABY8J5N5_9BACI</name>
<comment type="similarity">
    <text evidence="1">Belongs to the GMC oxidoreductase family.</text>
</comment>
<dbReference type="Gene3D" id="3.50.50.60">
    <property type="entry name" value="FAD/NAD(P)-binding domain"/>
    <property type="match status" value="2"/>
</dbReference>
<evidence type="ECO:0000256" key="3">
    <source>
        <dbReference type="ARBA" id="ARBA00022827"/>
    </source>
</evidence>
<dbReference type="SUPFAM" id="SSF51905">
    <property type="entry name" value="FAD/NAD(P)-binding domain"/>
    <property type="match status" value="1"/>
</dbReference>
<evidence type="ECO:0000313" key="8">
    <source>
        <dbReference type="Proteomes" id="UP001221597"/>
    </source>
</evidence>
<accession>A0ABY8J5N5</accession>
<evidence type="ECO:0000256" key="4">
    <source>
        <dbReference type="ARBA" id="ARBA00023002"/>
    </source>
</evidence>
<evidence type="ECO:0000256" key="1">
    <source>
        <dbReference type="ARBA" id="ARBA00010790"/>
    </source>
</evidence>
<dbReference type="InterPro" id="IPR007867">
    <property type="entry name" value="GMC_OxRtase_C"/>
</dbReference>
<reference evidence="7 8" key="1">
    <citation type="submission" date="2023-04" db="EMBL/GenBank/DDBJ databases">
        <title>Genome sequence of Halobacillus naozhouensis KACC 21980.</title>
        <authorList>
            <person name="Kim S."/>
            <person name="Heo J."/>
            <person name="Kwon S.-W."/>
        </authorList>
    </citation>
    <scope>NUCLEOTIDE SEQUENCE [LARGE SCALE GENOMIC DNA]</scope>
    <source>
        <strain evidence="7 8">KCTC 13234</strain>
    </source>
</reference>
<dbReference type="EMBL" id="CP121671">
    <property type="protein sequence ID" value="WFT76271.1"/>
    <property type="molecule type" value="Genomic_DNA"/>
</dbReference>
<evidence type="ECO:0000256" key="2">
    <source>
        <dbReference type="ARBA" id="ARBA00022630"/>
    </source>
</evidence>
<dbReference type="Proteomes" id="UP001221597">
    <property type="component" value="Chromosome"/>
</dbReference>
<protein>
    <submittedName>
        <fullName evidence="7">GMC oxidoreductase</fullName>
    </submittedName>
</protein>
<dbReference type="RefSeq" id="WP_283078225.1">
    <property type="nucleotide sequence ID" value="NZ_CP121671.1"/>
</dbReference>